<evidence type="ECO:0000313" key="2">
    <source>
        <dbReference type="EMBL" id="SUU97564.1"/>
    </source>
</evidence>
<proteinExistence type="predicted"/>
<accession>A0A380X461</accession>
<dbReference type="Proteomes" id="UP000254620">
    <property type="component" value="Unassembled WGS sequence"/>
</dbReference>
<evidence type="ECO:0000313" key="1">
    <source>
        <dbReference type="EMBL" id="RZN55136.1"/>
    </source>
</evidence>
<dbReference type="EMBL" id="RQXS01000098">
    <property type="protein sequence ID" value="RZN55136.1"/>
    <property type="molecule type" value="Genomic_DNA"/>
</dbReference>
<gene>
    <name evidence="1" type="ORF">EIG79_11665</name>
    <name evidence="2" type="ORF">NCTC10926_00957</name>
</gene>
<reference evidence="1 4" key="2">
    <citation type="submission" date="2018-11" db="EMBL/GenBank/DDBJ databases">
        <title>Sequencing Av. paragallinarum serogroups.</title>
        <authorList>
            <person name="Hellmuth J.E."/>
            <person name="Boucher C.E."/>
            <person name="Cason E.D."/>
        </authorList>
    </citation>
    <scope>NUCLEOTIDE SEQUENCE [LARGE SCALE GENOMIC DNA]</scope>
    <source>
        <strain evidence="1 4">SA-3</strain>
    </source>
</reference>
<dbReference type="RefSeq" id="WP_052718633.1">
    <property type="nucleotide sequence ID" value="NZ_LAEN01000117.1"/>
</dbReference>
<dbReference type="EMBL" id="UFSW01000001">
    <property type="protein sequence ID" value="SUU97564.1"/>
    <property type="molecule type" value="Genomic_DNA"/>
</dbReference>
<reference evidence="2 3" key="1">
    <citation type="submission" date="2018-06" db="EMBL/GenBank/DDBJ databases">
        <authorList>
            <consortium name="Pathogen Informatics"/>
            <person name="Doyle S."/>
        </authorList>
    </citation>
    <scope>NUCLEOTIDE SEQUENCE [LARGE SCALE GENOMIC DNA]</scope>
    <source>
        <strain evidence="2 3">NCTC10926</strain>
    </source>
</reference>
<dbReference type="Proteomes" id="UP000294229">
    <property type="component" value="Unassembled WGS sequence"/>
</dbReference>
<evidence type="ECO:0000313" key="4">
    <source>
        <dbReference type="Proteomes" id="UP000294229"/>
    </source>
</evidence>
<name>A0A380X461_AVIPA</name>
<protein>
    <submittedName>
        <fullName evidence="2">Uncharacterized protein</fullName>
    </submittedName>
</protein>
<sequence length="135" mass="15296">MIKKFEDIKDDIVASQLSQSYEKVLIDNMLQGKRELLSANDIIEMLGISSDEFKEMLDLPNHVLFASNARAVFDLTSRLNPANAKYELINTELKQSTKLPKPDIYIIGKARWAKGTIKNWLENQTGHSTDKEKAG</sequence>
<dbReference type="OrthoDB" id="5677251at2"/>
<dbReference type="AlphaFoldDB" id="A0A380X461"/>
<organism evidence="2 3">
    <name type="scientific">Avibacterium paragallinarum</name>
    <name type="common">Haemophilus gallinarum</name>
    <dbReference type="NCBI Taxonomy" id="728"/>
    <lineage>
        <taxon>Bacteria</taxon>
        <taxon>Pseudomonadati</taxon>
        <taxon>Pseudomonadota</taxon>
        <taxon>Gammaproteobacteria</taxon>
        <taxon>Pasteurellales</taxon>
        <taxon>Pasteurellaceae</taxon>
        <taxon>Avibacterium</taxon>
    </lineage>
</organism>
<evidence type="ECO:0000313" key="3">
    <source>
        <dbReference type="Proteomes" id="UP000254620"/>
    </source>
</evidence>